<dbReference type="Gene3D" id="3.40.5.90">
    <property type="entry name" value="CDGSH iron-sulfur domain, mitoNEET-type"/>
    <property type="match status" value="2"/>
</dbReference>
<name>A0A9X3TYW5_9PROT</name>
<evidence type="ECO:0000256" key="3">
    <source>
        <dbReference type="ARBA" id="ARBA00023004"/>
    </source>
</evidence>
<dbReference type="SMART" id="SM00704">
    <property type="entry name" value="ZnF_CDGSH"/>
    <property type="match status" value="2"/>
</dbReference>
<protein>
    <submittedName>
        <fullName evidence="6">CDGSH iron-sulfur domain-containing protein</fullName>
    </submittedName>
</protein>
<comment type="caution">
    <text evidence="6">The sequence shown here is derived from an EMBL/GenBank/DDBJ whole genome shotgun (WGS) entry which is preliminary data.</text>
</comment>
<dbReference type="InterPro" id="IPR052950">
    <property type="entry name" value="CISD"/>
</dbReference>
<dbReference type="InterPro" id="IPR016548">
    <property type="entry name" value="UCP009180"/>
</dbReference>
<keyword evidence="3" id="KW-0408">Iron</keyword>
<keyword evidence="2" id="KW-0479">Metal-binding</keyword>
<dbReference type="InterPro" id="IPR042216">
    <property type="entry name" value="MitoNEET_CISD"/>
</dbReference>
<dbReference type="Pfam" id="PF06902">
    <property type="entry name" value="Fer4_19"/>
    <property type="match status" value="1"/>
</dbReference>
<dbReference type="EMBL" id="JANWOI010000003">
    <property type="protein sequence ID" value="MDA5194321.1"/>
    <property type="molecule type" value="Genomic_DNA"/>
</dbReference>
<dbReference type="Proteomes" id="UP001141619">
    <property type="component" value="Unassembled WGS sequence"/>
</dbReference>
<feature type="domain" description="Iron-binding zinc finger CDGSH type" evidence="5">
    <location>
        <begin position="192"/>
        <end position="229"/>
    </location>
</feature>
<dbReference type="InterPro" id="IPR010693">
    <property type="entry name" value="Divergent_4Fe-4S_mono-cluster"/>
</dbReference>
<dbReference type="Pfam" id="PF09360">
    <property type="entry name" value="zf-CDGSH"/>
    <property type="match status" value="2"/>
</dbReference>
<evidence type="ECO:0000256" key="2">
    <source>
        <dbReference type="ARBA" id="ARBA00022723"/>
    </source>
</evidence>
<proteinExistence type="predicted"/>
<evidence type="ECO:0000313" key="7">
    <source>
        <dbReference type="Proteomes" id="UP001141619"/>
    </source>
</evidence>
<dbReference type="RefSeq" id="WP_274944024.1">
    <property type="nucleotide sequence ID" value="NZ_JANWOI010000003.1"/>
</dbReference>
<evidence type="ECO:0000256" key="4">
    <source>
        <dbReference type="ARBA" id="ARBA00023014"/>
    </source>
</evidence>
<dbReference type="AlphaFoldDB" id="A0A9X3TYW5"/>
<accession>A0A9X3TYW5</accession>
<reference evidence="6" key="1">
    <citation type="submission" date="2022-08" db="EMBL/GenBank/DDBJ databases">
        <authorList>
            <person name="Vandamme P."/>
            <person name="Hettiarachchi A."/>
            <person name="Peeters C."/>
            <person name="Cnockaert M."/>
            <person name="Carlier A."/>
        </authorList>
    </citation>
    <scope>NUCLEOTIDE SEQUENCE</scope>
    <source>
        <strain evidence="6">LMG 31809</strain>
    </source>
</reference>
<organism evidence="6 7">
    <name type="scientific">Govanella unica</name>
    <dbReference type="NCBI Taxonomy" id="2975056"/>
    <lineage>
        <taxon>Bacteria</taxon>
        <taxon>Pseudomonadati</taxon>
        <taxon>Pseudomonadota</taxon>
        <taxon>Alphaproteobacteria</taxon>
        <taxon>Emcibacterales</taxon>
        <taxon>Govanellaceae</taxon>
        <taxon>Govanella</taxon>
    </lineage>
</organism>
<evidence type="ECO:0000313" key="6">
    <source>
        <dbReference type="EMBL" id="MDA5194321.1"/>
    </source>
</evidence>
<sequence length="240" mass="25663">MTIPRTDAAQVIVTANGPYIVTGHVSLALLTIIIDAHGGSEEWARGEALPTKAKYALCRCGHSAHKPFCDGTHAKIDFDGTETASRAPYLEQAQVFDGPVLALLDAEKLCAFARFCDPNGRVWNQAAETDDPQVRAMFLRQVGNCPAGRLVAWDKAAGAPVEPTLPISIGLVEDPAEGCSGPLALQGNIAVIAADGFAYELRNRVTLCRCGESSNKPFCDGTHAAIKFKADYPATEQHMR</sequence>
<dbReference type="GO" id="GO:0051537">
    <property type="term" value="F:2 iron, 2 sulfur cluster binding"/>
    <property type="evidence" value="ECO:0007669"/>
    <property type="project" value="UniProtKB-KW"/>
</dbReference>
<dbReference type="PANTHER" id="PTHR46491:SF3">
    <property type="entry name" value="CDGSH IRON-SULFUR DOMAIN-CONTAINING PROTEIN 3, MITOCHONDRIAL"/>
    <property type="match status" value="1"/>
</dbReference>
<dbReference type="PANTHER" id="PTHR46491">
    <property type="entry name" value="CDGSH IRON SULFUR DOMAIN PROTEIN HOMOLOG"/>
    <property type="match status" value="1"/>
</dbReference>
<dbReference type="GO" id="GO:0005737">
    <property type="term" value="C:cytoplasm"/>
    <property type="evidence" value="ECO:0007669"/>
    <property type="project" value="UniProtKB-ARBA"/>
</dbReference>
<feature type="domain" description="Iron-binding zinc finger CDGSH type" evidence="5">
    <location>
        <begin position="42"/>
        <end position="79"/>
    </location>
</feature>
<evidence type="ECO:0000259" key="5">
    <source>
        <dbReference type="SMART" id="SM00704"/>
    </source>
</evidence>
<dbReference type="PIRSF" id="PIRSF009180">
    <property type="entry name" value="UCP009180"/>
    <property type="match status" value="1"/>
</dbReference>
<evidence type="ECO:0000256" key="1">
    <source>
        <dbReference type="ARBA" id="ARBA00022714"/>
    </source>
</evidence>
<dbReference type="InterPro" id="IPR018967">
    <property type="entry name" value="FeS-contain_CDGSH-typ"/>
</dbReference>
<gene>
    <name evidence="6" type="ORF">NYP16_10200</name>
</gene>
<keyword evidence="4" id="KW-0411">Iron-sulfur</keyword>
<keyword evidence="7" id="KW-1185">Reference proteome</keyword>
<keyword evidence="1" id="KW-0001">2Fe-2S</keyword>
<reference evidence="6" key="2">
    <citation type="journal article" date="2023" name="Syst. Appl. Microbiol.">
        <title>Govania unica gen. nov., sp. nov., a rare biosphere bacterium that represents a novel family in the class Alphaproteobacteria.</title>
        <authorList>
            <person name="Vandamme P."/>
            <person name="Peeters C."/>
            <person name="Hettiarachchi A."/>
            <person name="Cnockaert M."/>
            <person name="Carlier A."/>
        </authorList>
    </citation>
    <scope>NUCLEOTIDE SEQUENCE</scope>
    <source>
        <strain evidence="6">LMG 31809</strain>
    </source>
</reference>
<dbReference type="GO" id="GO:0046872">
    <property type="term" value="F:metal ion binding"/>
    <property type="evidence" value="ECO:0007669"/>
    <property type="project" value="UniProtKB-KW"/>
</dbReference>